<evidence type="ECO:0000313" key="1">
    <source>
        <dbReference type="EMBL" id="KAF5821488.1"/>
    </source>
</evidence>
<dbReference type="Gramene" id="mRNA:HanXRQr2_Chr01g0014581">
    <property type="protein sequence ID" value="CDS:HanXRQr2_Chr01g0014581.1"/>
    <property type="gene ID" value="HanXRQr2_Chr01g0014581"/>
</dbReference>
<gene>
    <name evidence="1" type="ORF">HanXRQr2_Chr01g0014581</name>
</gene>
<reference evidence="1" key="2">
    <citation type="submission" date="2020-06" db="EMBL/GenBank/DDBJ databases">
        <title>Helianthus annuus Genome sequencing and assembly Release 2.</title>
        <authorList>
            <person name="Gouzy J."/>
            <person name="Langlade N."/>
            <person name="Munos S."/>
        </authorList>
    </citation>
    <scope>NUCLEOTIDE SEQUENCE</scope>
    <source>
        <tissue evidence="1">Leaves</tissue>
    </source>
</reference>
<protein>
    <submittedName>
        <fullName evidence="1">Uncharacterized protein</fullName>
    </submittedName>
</protein>
<name>A0A9K3JTG8_HELAN</name>
<dbReference type="AlphaFoldDB" id="A0A9K3JTG8"/>
<reference evidence="1" key="1">
    <citation type="journal article" date="2017" name="Nature">
        <title>The sunflower genome provides insights into oil metabolism, flowering and Asterid evolution.</title>
        <authorList>
            <person name="Badouin H."/>
            <person name="Gouzy J."/>
            <person name="Grassa C.J."/>
            <person name="Murat F."/>
            <person name="Staton S.E."/>
            <person name="Cottret L."/>
            <person name="Lelandais-Briere C."/>
            <person name="Owens G.L."/>
            <person name="Carrere S."/>
            <person name="Mayjonade B."/>
            <person name="Legrand L."/>
            <person name="Gill N."/>
            <person name="Kane N.C."/>
            <person name="Bowers J.E."/>
            <person name="Hubner S."/>
            <person name="Bellec A."/>
            <person name="Berard A."/>
            <person name="Berges H."/>
            <person name="Blanchet N."/>
            <person name="Boniface M.C."/>
            <person name="Brunel D."/>
            <person name="Catrice O."/>
            <person name="Chaidir N."/>
            <person name="Claudel C."/>
            <person name="Donnadieu C."/>
            <person name="Faraut T."/>
            <person name="Fievet G."/>
            <person name="Helmstetter N."/>
            <person name="King M."/>
            <person name="Knapp S.J."/>
            <person name="Lai Z."/>
            <person name="Le Paslier M.C."/>
            <person name="Lippi Y."/>
            <person name="Lorenzon L."/>
            <person name="Mandel J.R."/>
            <person name="Marage G."/>
            <person name="Marchand G."/>
            <person name="Marquand E."/>
            <person name="Bret-Mestries E."/>
            <person name="Morien E."/>
            <person name="Nambeesan S."/>
            <person name="Nguyen T."/>
            <person name="Pegot-Espagnet P."/>
            <person name="Pouilly N."/>
            <person name="Raftis F."/>
            <person name="Sallet E."/>
            <person name="Schiex T."/>
            <person name="Thomas J."/>
            <person name="Vandecasteele C."/>
            <person name="Vares D."/>
            <person name="Vear F."/>
            <person name="Vautrin S."/>
            <person name="Crespi M."/>
            <person name="Mangin B."/>
            <person name="Burke J.M."/>
            <person name="Salse J."/>
            <person name="Munos S."/>
            <person name="Vincourt P."/>
            <person name="Rieseberg L.H."/>
            <person name="Langlade N.B."/>
        </authorList>
    </citation>
    <scope>NUCLEOTIDE SEQUENCE</scope>
    <source>
        <tissue evidence="1">Leaves</tissue>
    </source>
</reference>
<evidence type="ECO:0000313" key="2">
    <source>
        <dbReference type="Proteomes" id="UP000215914"/>
    </source>
</evidence>
<accession>A0A9K3JTG8</accession>
<proteinExistence type="predicted"/>
<sequence>MTKRRISGLTAATIPDLLKVRVIRVWVSFLWRELCFLFVFDKEVALWGPDPQTTRSSLTTSVSTSCVF</sequence>
<organism evidence="1 2">
    <name type="scientific">Helianthus annuus</name>
    <name type="common">Common sunflower</name>
    <dbReference type="NCBI Taxonomy" id="4232"/>
    <lineage>
        <taxon>Eukaryota</taxon>
        <taxon>Viridiplantae</taxon>
        <taxon>Streptophyta</taxon>
        <taxon>Embryophyta</taxon>
        <taxon>Tracheophyta</taxon>
        <taxon>Spermatophyta</taxon>
        <taxon>Magnoliopsida</taxon>
        <taxon>eudicotyledons</taxon>
        <taxon>Gunneridae</taxon>
        <taxon>Pentapetalae</taxon>
        <taxon>asterids</taxon>
        <taxon>campanulids</taxon>
        <taxon>Asterales</taxon>
        <taxon>Asteraceae</taxon>
        <taxon>Asteroideae</taxon>
        <taxon>Heliantheae alliance</taxon>
        <taxon>Heliantheae</taxon>
        <taxon>Helianthus</taxon>
    </lineage>
</organism>
<dbReference type="Proteomes" id="UP000215914">
    <property type="component" value="Unassembled WGS sequence"/>
</dbReference>
<dbReference type="EMBL" id="MNCJ02000316">
    <property type="protein sequence ID" value="KAF5821488.1"/>
    <property type="molecule type" value="Genomic_DNA"/>
</dbReference>
<comment type="caution">
    <text evidence="1">The sequence shown here is derived from an EMBL/GenBank/DDBJ whole genome shotgun (WGS) entry which is preliminary data.</text>
</comment>
<keyword evidence="2" id="KW-1185">Reference proteome</keyword>